<evidence type="ECO:0000256" key="3">
    <source>
        <dbReference type="ARBA" id="ARBA00012098"/>
    </source>
</evidence>
<gene>
    <name evidence="6" type="primary">rfbC</name>
    <name evidence="6" type="ORF">KIV10_07120</name>
</gene>
<name>A0ABS5S426_9FLAO</name>
<reference evidence="6 7" key="1">
    <citation type="submission" date="2021-05" db="EMBL/GenBank/DDBJ databases">
        <title>Aequorivita echinoideorum JCM 30378 genome.</title>
        <authorList>
            <person name="Zhang H."/>
            <person name="Li C."/>
        </authorList>
    </citation>
    <scope>NUCLEOTIDE SEQUENCE [LARGE SCALE GENOMIC DNA]</scope>
    <source>
        <strain evidence="6 7">JCM30378</strain>
    </source>
</reference>
<dbReference type="InterPro" id="IPR014710">
    <property type="entry name" value="RmlC-like_jellyroll"/>
</dbReference>
<evidence type="ECO:0000313" key="7">
    <source>
        <dbReference type="Proteomes" id="UP001297092"/>
    </source>
</evidence>
<dbReference type="RefSeq" id="WP_214112832.1">
    <property type="nucleotide sequence ID" value="NZ_JAHCTB010000003.1"/>
</dbReference>
<dbReference type="PANTHER" id="PTHR21047">
    <property type="entry name" value="DTDP-6-DEOXY-D-GLUCOSE-3,5 EPIMERASE"/>
    <property type="match status" value="1"/>
</dbReference>
<dbReference type="GO" id="GO:0008830">
    <property type="term" value="F:dTDP-4-dehydrorhamnose 3,5-epimerase activity"/>
    <property type="evidence" value="ECO:0007669"/>
    <property type="project" value="UniProtKB-EC"/>
</dbReference>
<proteinExistence type="inferred from homology"/>
<evidence type="ECO:0000256" key="2">
    <source>
        <dbReference type="ARBA" id="ARBA00001997"/>
    </source>
</evidence>
<dbReference type="SUPFAM" id="SSF51182">
    <property type="entry name" value="RmlC-like cupins"/>
    <property type="match status" value="1"/>
</dbReference>
<keyword evidence="5 6" id="KW-0413">Isomerase</keyword>
<dbReference type="EMBL" id="JAHCTB010000003">
    <property type="protein sequence ID" value="MBT0607948.1"/>
    <property type="molecule type" value="Genomic_DNA"/>
</dbReference>
<accession>A0ABS5S426</accession>
<comment type="similarity">
    <text evidence="5">Belongs to the dTDP-4-dehydrorhamnose 3,5-epimerase family.</text>
</comment>
<dbReference type="Pfam" id="PF00908">
    <property type="entry name" value="dTDP_sugar_isom"/>
    <property type="match status" value="1"/>
</dbReference>
<dbReference type="PANTHER" id="PTHR21047:SF2">
    <property type="entry name" value="THYMIDINE DIPHOSPHO-4-KETO-RHAMNOSE 3,5-EPIMERASE"/>
    <property type="match status" value="1"/>
</dbReference>
<dbReference type="NCBIfam" id="TIGR01221">
    <property type="entry name" value="rmlC"/>
    <property type="match status" value="1"/>
</dbReference>
<comment type="function">
    <text evidence="2 5">Catalyzes the epimerization of the C3' and C5'positions of dTDP-6-deoxy-D-xylo-4-hexulose, forming dTDP-6-deoxy-L-lyxo-4-hexulose.</text>
</comment>
<sequence length="181" mass="20902">MEVEKTNIKDCFVIAPTVFQDSRGYFMETFNENTFKKATGLQIRFVQDNESQSNYGVIRGLHAQKGTMAQAKLVRVLKGEVLDVVVDFRPDSQTYLQHYSISLSAENKKQLFVPRGCLHGFSVLSGDAIFFYKCDNFYDRQAEYGYRFDDPAFGIDWQIAPSKRIISEKDMQLPFFESEKK</sequence>
<dbReference type="CDD" id="cd00438">
    <property type="entry name" value="cupin_RmlC"/>
    <property type="match status" value="1"/>
</dbReference>
<dbReference type="EC" id="5.1.3.13" evidence="3 5"/>
<evidence type="ECO:0000256" key="1">
    <source>
        <dbReference type="ARBA" id="ARBA00001298"/>
    </source>
</evidence>
<protein>
    <recommendedName>
        <fullName evidence="4 5">dTDP-4-dehydrorhamnose 3,5-epimerase</fullName>
        <ecNumber evidence="3 5">5.1.3.13</ecNumber>
    </recommendedName>
    <alternativeName>
        <fullName evidence="5">Thymidine diphospho-4-keto-rhamnose 3,5-epimerase</fullName>
    </alternativeName>
</protein>
<dbReference type="Proteomes" id="UP001297092">
    <property type="component" value="Unassembled WGS sequence"/>
</dbReference>
<comment type="caution">
    <text evidence="6">The sequence shown here is derived from an EMBL/GenBank/DDBJ whole genome shotgun (WGS) entry which is preliminary data.</text>
</comment>
<evidence type="ECO:0000256" key="5">
    <source>
        <dbReference type="RuleBase" id="RU364069"/>
    </source>
</evidence>
<comment type="catalytic activity">
    <reaction evidence="1 5">
        <text>dTDP-4-dehydro-6-deoxy-alpha-D-glucose = dTDP-4-dehydro-beta-L-rhamnose</text>
        <dbReference type="Rhea" id="RHEA:16969"/>
        <dbReference type="ChEBI" id="CHEBI:57649"/>
        <dbReference type="ChEBI" id="CHEBI:62830"/>
        <dbReference type="EC" id="5.1.3.13"/>
    </reaction>
</comment>
<dbReference type="Gene3D" id="2.60.120.10">
    <property type="entry name" value="Jelly Rolls"/>
    <property type="match status" value="1"/>
</dbReference>
<evidence type="ECO:0000256" key="4">
    <source>
        <dbReference type="ARBA" id="ARBA00019595"/>
    </source>
</evidence>
<comment type="pathway">
    <text evidence="5">Carbohydrate biosynthesis; dTDP-L-rhamnose biosynthesis.</text>
</comment>
<organism evidence="6 7">
    <name type="scientific">Aequorivita echinoideorum</name>
    <dbReference type="NCBI Taxonomy" id="1549647"/>
    <lineage>
        <taxon>Bacteria</taxon>
        <taxon>Pseudomonadati</taxon>
        <taxon>Bacteroidota</taxon>
        <taxon>Flavobacteriia</taxon>
        <taxon>Flavobacteriales</taxon>
        <taxon>Flavobacteriaceae</taxon>
        <taxon>Aequorivita</taxon>
    </lineage>
</organism>
<evidence type="ECO:0000313" key="6">
    <source>
        <dbReference type="EMBL" id="MBT0607948.1"/>
    </source>
</evidence>
<keyword evidence="7" id="KW-1185">Reference proteome</keyword>
<dbReference type="InterPro" id="IPR011051">
    <property type="entry name" value="RmlC_Cupin_sf"/>
</dbReference>
<comment type="subunit">
    <text evidence="5">Homodimer.</text>
</comment>
<dbReference type="InterPro" id="IPR000888">
    <property type="entry name" value="RmlC-like"/>
</dbReference>